<comment type="caution">
    <text evidence="3">The sequence shown here is derived from an EMBL/GenBank/DDBJ whole genome shotgun (WGS) entry which is preliminary data.</text>
</comment>
<keyword evidence="2" id="KW-0812">Transmembrane</keyword>
<evidence type="ECO:0000256" key="2">
    <source>
        <dbReference type="SAM" id="Phobius"/>
    </source>
</evidence>
<dbReference type="OrthoDB" id="2020737at2759"/>
<name>A0A835PZ84_VANPL</name>
<feature type="transmembrane region" description="Helical" evidence="2">
    <location>
        <begin position="37"/>
        <end position="56"/>
    </location>
</feature>
<feature type="region of interest" description="Disordered" evidence="1">
    <location>
        <begin position="143"/>
        <end position="176"/>
    </location>
</feature>
<accession>A0A835PZ84</accession>
<dbReference type="PANTHER" id="PTHR34358">
    <property type="entry name" value="OS03G0411600 PROTEIN"/>
    <property type="match status" value="1"/>
</dbReference>
<dbReference type="InterPro" id="IPR010608">
    <property type="entry name" value="DUF1195"/>
</dbReference>
<reference evidence="3 4" key="1">
    <citation type="journal article" date="2020" name="Nat. Food">
        <title>A phased Vanilla planifolia genome enables genetic improvement of flavour and production.</title>
        <authorList>
            <person name="Hasing T."/>
            <person name="Tang H."/>
            <person name="Brym M."/>
            <person name="Khazi F."/>
            <person name="Huang T."/>
            <person name="Chambers A.H."/>
        </authorList>
    </citation>
    <scope>NUCLEOTIDE SEQUENCE [LARGE SCALE GENOMIC DNA]</scope>
    <source>
        <tissue evidence="3">Leaf</tissue>
    </source>
</reference>
<dbReference type="Proteomes" id="UP000639772">
    <property type="component" value="Chromosome 12"/>
</dbReference>
<protein>
    <submittedName>
        <fullName evidence="3">Uncharacterized protein</fullName>
    </submittedName>
</protein>
<dbReference type="EMBL" id="JADCNM010000012">
    <property type="protein sequence ID" value="KAG0460214.1"/>
    <property type="molecule type" value="Genomic_DNA"/>
</dbReference>
<evidence type="ECO:0000256" key="1">
    <source>
        <dbReference type="SAM" id="MobiDB-lite"/>
    </source>
</evidence>
<keyword evidence="2" id="KW-1133">Transmembrane helix</keyword>
<gene>
    <name evidence="3" type="ORF">HPP92_023342</name>
</gene>
<dbReference type="Pfam" id="PF06708">
    <property type="entry name" value="DUF1195"/>
    <property type="match status" value="1"/>
</dbReference>
<dbReference type="AlphaFoldDB" id="A0A835PZ84"/>
<sequence length="176" mass="19618">MKENRDLLLPASAVDAKLSAAAGQQGHLFRGRYKFLVLAAILLLAVWSILTGTVTLKWAAGKLNGISDDLDSFSMEDLDVLEVEEREKVVRHMWDVYTHGRRMLLPRFWQEVFAAAYEELSSDLEWVRVSAITEIARMTLMTGNLEPPPTSHPKISEAENSLNGGGETTKEKSSTD</sequence>
<keyword evidence="2" id="KW-0472">Membrane</keyword>
<dbReference type="PANTHER" id="PTHR34358:SF2">
    <property type="entry name" value="OS03G0411600 PROTEIN"/>
    <property type="match status" value="1"/>
</dbReference>
<proteinExistence type="predicted"/>
<evidence type="ECO:0000313" key="4">
    <source>
        <dbReference type="Proteomes" id="UP000639772"/>
    </source>
</evidence>
<evidence type="ECO:0000313" key="3">
    <source>
        <dbReference type="EMBL" id="KAG0460214.1"/>
    </source>
</evidence>
<organism evidence="3 4">
    <name type="scientific">Vanilla planifolia</name>
    <name type="common">Vanilla</name>
    <dbReference type="NCBI Taxonomy" id="51239"/>
    <lineage>
        <taxon>Eukaryota</taxon>
        <taxon>Viridiplantae</taxon>
        <taxon>Streptophyta</taxon>
        <taxon>Embryophyta</taxon>
        <taxon>Tracheophyta</taxon>
        <taxon>Spermatophyta</taxon>
        <taxon>Magnoliopsida</taxon>
        <taxon>Liliopsida</taxon>
        <taxon>Asparagales</taxon>
        <taxon>Orchidaceae</taxon>
        <taxon>Vanilloideae</taxon>
        <taxon>Vanilleae</taxon>
        <taxon>Vanilla</taxon>
    </lineage>
</organism>